<keyword evidence="1" id="KW-0732">Signal</keyword>
<dbReference type="Proteomes" id="UP000199093">
    <property type="component" value="Unassembled WGS sequence"/>
</dbReference>
<gene>
    <name evidence="2" type="ORF">SAMN04487993_10236</name>
</gene>
<proteinExistence type="predicted"/>
<protein>
    <recommendedName>
        <fullName evidence="4">Copper(I)-binding protein</fullName>
    </recommendedName>
</protein>
<dbReference type="OrthoDB" id="9796962at2"/>
<dbReference type="RefSeq" id="WP_089850565.1">
    <property type="nucleotide sequence ID" value="NZ_FNEJ01000023.1"/>
</dbReference>
<evidence type="ECO:0000256" key="1">
    <source>
        <dbReference type="SAM" id="SignalP"/>
    </source>
</evidence>
<dbReference type="STRING" id="555512.SAMN04487993_10236"/>
<feature type="signal peptide" evidence="1">
    <location>
        <begin position="1"/>
        <end position="19"/>
    </location>
</feature>
<dbReference type="AlphaFoldDB" id="A0A1G8S5M4"/>
<dbReference type="Pfam" id="PF04314">
    <property type="entry name" value="PCuAC"/>
    <property type="match status" value="1"/>
</dbReference>
<feature type="chain" id="PRO_5011661126" description="Copper(I)-binding protein" evidence="1">
    <location>
        <begin position="20"/>
        <end position="160"/>
    </location>
</feature>
<accession>A0A1G8S5M4</accession>
<sequence>MRAALSAFALCLLAAPALAENHDHADHVAEAEGLRVIHAWAAATPRGDAALVYMDIENATGSEVVLTGGKALGQPLDLVGFGYGATGETWTVLPALPLGPGQKLMLAPKVLALRLSDLPQPLEDGGDLDLEVQFGDLHLEAHVEIGAADATAHSHAGHMH</sequence>
<dbReference type="InterPro" id="IPR007410">
    <property type="entry name" value="LpqE-like"/>
</dbReference>
<organism evidence="2 3">
    <name type="scientific">Salipiger marinus</name>
    <dbReference type="NCBI Taxonomy" id="555512"/>
    <lineage>
        <taxon>Bacteria</taxon>
        <taxon>Pseudomonadati</taxon>
        <taxon>Pseudomonadota</taxon>
        <taxon>Alphaproteobacteria</taxon>
        <taxon>Rhodobacterales</taxon>
        <taxon>Roseobacteraceae</taxon>
        <taxon>Salipiger</taxon>
    </lineage>
</organism>
<keyword evidence="3" id="KW-1185">Reference proteome</keyword>
<evidence type="ECO:0000313" key="3">
    <source>
        <dbReference type="Proteomes" id="UP000199093"/>
    </source>
</evidence>
<evidence type="ECO:0008006" key="4">
    <source>
        <dbReference type="Google" id="ProtNLM"/>
    </source>
</evidence>
<dbReference type="Gene3D" id="2.60.40.1890">
    <property type="entry name" value="PCu(A)C copper chaperone"/>
    <property type="match status" value="1"/>
</dbReference>
<evidence type="ECO:0000313" key="2">
    <source>
        <dbReference type="EMBL" id="SDJ24519.1"/>
    </source>
</evidence>
<dbReference type="EMBL" id="FNEJ01000023">
    <property type="protein sequence ID" value="SDJ24519.1"/>
    <property type="molecule type" value="Genomic_DNA"/>
</dbReference>
<dbReference type="InterPro" id="IPR036182">
    <property type="entry name" value="PCuAC_sf"/>
</dbReference>
<reference evidence="2 3" key="1">
    <citation type="submission" date="2016-10" db="EMBL/GenBank/DDBJ databases">
        <authorList>
            <person name="de Groot N.N."/>
        </authorList>
    </citation>
    <scope>NUCLEOTIDE SEQUENCE [LARGE SCALE GENOMIC DNA]</scope>
    <source>
        <strain evidence="2 3">DSM 26424</strain>
    </source>
</reference>
<dbReference type="SUPFAM" id="SSF110087">
    <property type="entry name" value="DR1885-like metal-binding protein"/>
    <property type="match status" value="1"/>
</dbReference>
<name>A0A1G8S5M4_9RHOB</name>